<dbReference type="Pfam" id="PF00149">
    <property type="entry name" value="Metallophos"/>
    <property type="match status" value="1"/>
</dbReference>
<dbReference type="Gene3D" id="3.60.21.10">
    <property type="match status" value="1"/>
</dbReference>
<keyword evidence="5" id="KW-0114">cAMP</keyword>
<feature type="binding site" evidence="5">
    <location>
        <position position="205"/>
    </location>
    <ligand>
        <name>AMP</name>
        <dbReference type="ChEBI" id="CHEBI:456215"/>
    </ligand>
</feature>
<dbReference type="InterPro" id="IPR029052">
    <property type="entry name" value="Metallo-depent_PP-like"/>
</dbReference>
<dbReference type="RefSeq" id="WP_162857526.1">
    <property type="nucleotide sequence ID" value="NZ_CP038145.1"/>
</dbReference>
<keyword evidence="2 5" id="KW-0378">Hydrolase</keyword>
<feature type="binding site" evidence="5">
    <location>
        <begin position="93"/>
        <end position="94"/>
    </location>
    <ligand>
        <name>AMP</name>
        <dbReference type="ChEBI" id="CHEBI:456215"/>
    </ligand>
</feature>
<feature type="domain" description="Calcineurin-like phosphoesterase" evidence="6">
    <location>
        <begin position="15"/>
        <end position="206"/>
    </location>
</feature>
<feature type="binding site" evidence="5">
    <location>
        <position position="21"/>
    </location>
    <ligand>
        <name>Fe cation</name>
        <dbReference type="ChEBI" id="CHEBI:24875"/>
        <label>1</label>
    </ligand>
</feature>
<dbReference type="KEGG" id="aio:EXH44_04490"/>
<comment type="function">
    <text evidence="5">Hydrolyzes cAMP to 5'-AMP. Plays an important regulatory role in modulating the intracellular concentration of cAMP, thereby influencing cAMP-dependent processes.</text>
</comment>
<comment type="cofactor">
    <cofactor evidence="5">
        <name>Fe(2+)</name>
        <dbReference type="ChEBI" id="CHEBI:29033"/>
    </cofactor>
    <text evidence="5">Binds 2 Fe(2+) ions per subunit.</text>
</comment>
<dbReference type="InterPro" id="IPR004843">
    <property type="entry name" value="Calcineurin-like_PHP"/>
</dbReference>
<evidence type="ECO:0000259" key="6">
    <source>
        <dbReference type="Pfam" id="PF00149"/>
    </source>
</evidence>
<protein>
    <recommendedName>
        <fullName evidence="5">3',5'-cyclic adenosine monophosphate phosphodiesterase CpdA</fullName>
        <shortName evidence="5">3',5'-cyclic AMP phosphodiesterase</shortName>
        <shortName evidence="5">cAMP phosphodiesterase</shortName>
        <ecNumber evidence="5">3.1.4.53</ecNumber>
    </recommendedName>
</protein>
<organism evidence="7 8">
    <name type="scientific">Actinobacillus indolicus</name>
    <dbReference type="NCBI Taxonomy" id="51049"/>
    <lineage>
        <taxon>Bacteria</taxon>
        <taxon>Pseudomonadati</taxon>
        <taxon>Pseudomonadota</taxon>
        <taxon>Gammaproteobacteria</taxon>
        <taxon>Pasteurellales</taxon>
        <taxon>Pasteurellaceae</taxon>
        <taxon>Actinobacillus</taxon>
    </lineage>
</organism>
<dbReference type="GO" id="GO:0000166">
    <property type="term" value="F:nucleotide binding"/>
    <property type="evidence" value="ECO:0007669"/>
    <property type="project" value="UniProtKB-UniRule"/>
</dbReference>
<feature type="binding site" evidence="5">
    <location>
        <position position="63"/>
    </location>
    <ligand>
        <name>Fe cation</name>
        <dbReference type="ChEBI" id="CHEBI:24875"/>
        <label>1</label>
    </ligand>
</feature>
<dbReference type="Proteomes" id="UP000294444">
    <property type="component" value="Chromosome"/>
</dbReference>
<feature type="binding site" evidence="5">
    <location>
        <position position="203"/>
    </location>
    <ligand>
        <name>Fe cation</name>
        <dbReference type="ChEBI" id="CHEBI:24875"/>
        <label>2</label>
    </ligand>
</feature>
<feature type="binding site" evidence="5">
    <location>
        <position position="164"/>
    </location>
    <ligand>
        <name>Fe cation</name>
        <dbReference type="ChEBI" id="CHEBI:24875"/>
        <label>2</label>
    </ligand>
</feature>
<name>A0A4P7CI46_9PAST</name>
<feature type="binding site" evidence="5">
    <location>
        <position position="23"/>
    </location>
    <ligand>
        <name>Fe cation</name>
        <dbReference type="ChEBI" id="CHEBI:24875"/>
        <label>1</label>
    </ligand>
</feature>
<dbReference type="InterPro" id="IPR026575">
    <property type="entry name" value="GpdQ/CpdA-like"/>
</dbReference>
<dbReference type="InterPro" id="IPR050884">
    <property type="entry name" value="CNP_phosphodiesterase-III"/>
</dbReference>
<dbReference type="SUPFAM" id="SSF56300">
    <property type="entry name" value="Metallo-dependent phosphatases"/>
    <property type="match status" value="1"/>
</dbReference>
<dbReference type="AlphaFoldDB" id="A0A4P7CI46"/>
<keyword evidence="5" id="KW-0547">Nucleotide-binding</keyword>
<keyword evidence="1 5" id="KW-0479">Metal-binding</keyword>
<dbReference type="GO" id="GO:0004115">
    <property type="term" value="F:3',5'-cyclic-AMP phosphodiesterase activity"/>
    <property type="evidence" value="ECO:0007669"/>
    <property type="project" value="UniProtKB-UniRule"/>
</dbReference>
<evidence type="ECO:0000256" key="5">
    <source>
        <dbReference type="HAMAP-Rule" id="MF_00905"/>
    </source>
</evidence>
<dbReference type="NCBIfam" id="NF008359">
    <property type="entry name" value="PRK11148.1"/>
    <property type="match status" value="1"/>
</dbReference>
<evidence type="ECO:0000313" key="7">
    <source>
        <dbReference type="EMBL" id="QBQ64736.1"/>
    </source>
</evidence>
<proteinExistence type="inferred from homology"/>
<dbReference type="EMBL" id="CP038145">
    <property type="protein sequence ID" value="QBQ64736.1"/>
    <property type="molecule type" value="Genomic_DNA"/>
</dbReference>
<comment type="catalytic activity">
    <reaction evidence="5">
        <text>3',5'-cyclic AMP + H2O = AMP + H(+)</text>
        <dbReference type="Rhea" id="RHEA:25277"/>
        <dbReference type="ChEBI" id="CHEBI:15377"/>
        <dbReference type="ChEBI" id="CHEBI:15378"/>
        <dbReference type="ChEBI" id="CHEBI:58165"/>
        <dbReference type="ChEBI" id="CHEBI:456215"/>
        <dbReference type="EC" id="3.1.4.53"/>
    </reaction>
</comment>
<dbReference type="GO" id="GO:0046872">
    <property type="term" value="F:metal ion binding"/>
    <property type="evidence" value="ECO:0007669"/>
    <property type="project" value="UniProtKB-UniRule"/>
</dbReference>
<feature type="binding site" evidence="5">
    <location>
        <position position="205"/>
    </location>
    <ligand>
        <name>Fe cation</name>
        <dbReference type="ChEBI" id="CHEBI:24875"/>
        <label>1</label>
    </ligand>
</feature>
<reference evidence="7 8" key="1">
    <citation type="submission" date="2019-03" db="EMBL/GenBank/DDBJ databases">
        <authorList>
            <person name="Che Y."/>
            <person name="Zhou L."/>
        </authorList>
    </citation>
    <scope>NUCLEOTIDE SEQUENCE [LARGE SCALE GENOMIC DNA]</scope>
    <source>
        <strain evidence="7 8">AIFJ1607</strain>
    </source>
</reference>
<evidence type="ECO:0000256" key="4">
    <source>
        <dbReference type="ARBA" id="ARBA00025742"/>
    </source>
</evidence>
<dbReference type="PANTHER" id="PTHR42988:SF2">
    <property type="entry name" value="CYCLIC NUCLEOTIDE PHOSPHODIESTERASE CBUA0032-RELATED"/>
    <property type="match status" value="1"/>
</dbReference>
<feature type="binding site" evidence="5">
    <location>
        <position position="63"/>
    </location>
    <ligand>
        <name>Fe cation</name>
        <dbReference type="ChEBI" id="CHEBI:24875"/>
        <label>2</label>
    </ligand>
</feature>
<accession>A0A4P7CI46</accession>
<feature type="binding site" evidence="5">
    <location>
        <position position="63"/>
    </location>
    <ligand>
        <name>AMP</name>
        <dbReference type="ChEBI" id="CHEBI:456215"/>
    </ligand>
</feature>
<feature type="binding site" evidence="5">
    <location>
        <position position="93"/>
    </location>
    <ligand>
        <name>Fe cation</name>
        <dbReference type="ChEBI" id="CHEBI:24875"/>
        <label>2</label>
    </ligand>
</feature>
<sequence length="275" mass="31305">MDDSYTFPLKSPIVRILQITDPHLFASDDGELLGVNTTQSFQAVLNAIEQDLFDYDFILATGDLVQDHNREAYHRFTKMVKPLAKPIFWVEGNHDLQPQMRNALSLYAQMQPEKHILAGDFWQVILLDSHIEGVPGGALSTSQLDFLKAKLETYPERYSLIVLHHNILPTNSAWLDQHSLANADQLAEILKPYPKAKAILHGHIHQEVDKLWKGYRVLATPSTCIQFKPNCDNFTLDPVPQGWREICLNLDGSIDTRVKRLDCNDFLPNFNALGY</sequence>
<gene>
    <name evidence="5 7" type="primary">cpdA</name>
    <name evidence="7" type="ORF">EXH44_04490</name>
</gene>
<evidence type="ECO:0000256" key="2">
    <source>
        <dbReference type="ARBA" id="ARBA00022801"/>
    </source>
</evidence>
<keyword evidence="8" id="KW-1185">Reference proteome</keyword>
<evidence type="ECO:0000256" key="1">
    <source>
        <dbReference type="ARBA" id="ARBA00022723"/>
    </source>
</evidence>
<dbReference type="HAMAP" id="MF_00905">
    <property type="entry name" value="cAMP_phosphodiest_CpdA"/>
    <property type="match status" value="1"/>
</dbReference>
<dbReference type="PANTHER" id="PTHR42988">
    <property type="entry name" value="PHOSPHOHYDROLASE"/>
    <property type="match status" value="1"/>
</dbReference>
<evidence type="ECO:0000256" key="3">
    <source>
        <dbReference type="ARBA" id="ARBA00023004"/>
    </source>
</evidence>
<keyword evidence="3 5" id="KW-0408">Iron</keyword>
<dbReference type="EC" id="3.1.4.53" evidence="5"/>
<dbReference type="InterPro" id="IPR046379">
    <property type="entry name" value="cAMP_phosphodiest_CpdA"/>
</dbReference>
<comment type="similarity">
    <text evidence="4 5">Belongs to the cyclic nucleotide phosphodiesterase class-III family.</text>
</comment>
<feature type="binding site" evidence="5">
    <location>
        <position position="23"/>
    </location>
    <ligand>
        <name>AMP</name>
        <dbReference type="ChEBI" id="CHEBI:456215"/>
    </ligand>
</feature>
<dbReference type="CDD" id="cd07402">
    <property type="entry name" value="MPP_GpdQ"/>
    <property type="match status" value="1"/>
</dbReference>
<evidence type="ECO:0000313" key="8">
    <source>
        <dbReference type="Proteomes" id="UP000294444"/>
    </source>
</evidence>